<feature type="domain" description="Complex 1 LYR protein" evidence="3">
    <location>
        <begin position="5"/>
        <end position="62"/>
    </location>
</feature>
<accession>A0A899FX13</accession>
<sequence length="105" mass="12445">MVRDQIISLYRSLLRNAKGLENYGFREYAIRRTKDAFRQHKNESDKQKIQELLEKGLRELKVLRRQSLIHYMYPSEQLVIETKGQGKKIKNIHSEDAKEVDKGSL</sequence>
<dbReference type="GO" id="GO:1990221">
    <property type="term" value="C:L-cysteine desulfurase complex"/>
    <property type="evidence" value="ECO:0007669"/>
    <property type="project" value="TreeGrafter"/>
</dbReference>
<dbReference type="OrthoDB" id="275715at2759"/>
<dbReference type="EMBL" id="CP054535">
    <property type="protein sequence ID" value="QSL64966.1"/>
    <property type="molecule type" value="Genomic_DNA"/>
</dbReference>
<gene>
    <name evidence="4" type="ORF">MERGE_002270</name>
</gene>
<reference evidence="4" key="1">
    <citation type="submission" date="2020-06" db="EMBL/GenBank/DDBJ databases">
        <title>Genomes of multiple members of Pneumocystis genus reveal paths to human pathogen Pneumocystis jirovecii.</title>
        <authorList>
            <person name="Cisse O.H."/>
            <person name="Ma L."/>
            <person name="Dekker J."/>
            <person name="Khil P."/>
            <person name="Jo J."/>
            <person name="Brenchley J."/>
            <person name="Blair R."/>
            <person name="Pahar B."/>
            <person name="Chabe M."/>
            <person name="Van Rompay K.A."/>
            <person name="Keesler R."/>
            <person name="Sukura A."/>
            <person name="Hirsch V."/>
            <person name="Kutty G."/>
            <person name="Liu Y."/>
            <person name="Peng L."/>
            <person name="Chen J."/>
            <person name="Song J."/>
            <person name="Weissenbacher-Lang C."/>
            <person name="Xu J."/>
            <person name="Upham N.S."/>
            <person name="Stajich J.E."/>
            <person name="Cuomo C.A."/>
            <person name="Cushion M.T."/>
            <person name="Kovacs J.A."/>
        </authorList>
    </citation>
    <scope>NUCLEOTIDE SEQUENCE</scope>
    <source>
        <strain evidence="4">2A</strain>
    </source>
</reference>
<dbReference type="AlphaFoldDB" id="A0A899FX13"/>
<keyword evidence="5" id="KW-1185">Reference proteome</keyword>
<feature type="region of interest" description="Disordered" evidence="2">
    <location>
        <begin position="84"/>
        <end position="105"/>
    </location>
</feature>
<dbReference type="GO" id="GO:0016226">
    <property type="term" value="P:iron-sulfur cluster assembly"/>
    <property type="evidence" value="ECO:0007669"/>
    <property type="project" value="InterPro"/>
</dbReference>
<dbReference type="InterPro" id="IPR045297">
    <property type="entry name" value="Complex1_LYR_LYRM4"/>
</dbReference>
<dbReference type="InterPro" id="IPR008011">
    <property type="entry name" value="Complex1_LYR_dom"/>
</dbReference>
<proteinExistence type="inferred from homology"/>
<dbReference type="GO" id="GO:0005739">
    <property type="term" value="C:mitochondrion"/>
    <property type="evidence" value="ECO:0007669"/>
    <property type="project" value="TreeGrafter"/>
</dbReference>
<dbReference type="Pfam" id="PF05347">
    <property type="entry name" value="Complex1_LYR"/>
    <property type="match status" value="1"/>
</dbReference>
<dbReference type="InterPro" id="IPR051522">
    <property type="entry name" value="ISC_assembly_LYR"/>
</dbReference>
<organism evidence="4 5">
    <name type="scientific">Pneumocystis wakefieldiae</name>
    <dbReference type="NCBI Taxonomy" id="38082"/>
    <lineage>
        <taxon>Eukaryota</taxon>
        <taxon>Fungi</taxon>
        <taxon>Dikarya</taxon>
        <taxon>Ascomycota</taxon>
        <taxon>Taphrinomycotina</taxon>
        <taxon>Pneumocystomycetes</taxon>
        <taxon>Pneumocystaceae</taxon>
        <taxon>Pneumocystis</taxon>
    </lineage>
</organism>
<evidence type="ECO:0000259" key="3">
    <source>
        <dbReference type="Pfam" id="PF05347"/>
    </source>
</evidence>
<dbReference type="PANTHER" id="PTHR13166">
    <property type="entry name" value="PROTEIN C6ORF149"/>
    <property type="match status" value="1"/>
</dbReference>
<evidence type="ECO:0000256" key="2">
    <source>
        <dbReference type="SAM" id="MobiDB-lite"/>
    </source>
</evidence>
<evidence type="ECO:0000313" key="4">
    <source>
        <dbReference type="EMBL" id="QSL64966.1"/>
    </source>
</evidence>
<comment type="similarity">
    <text evidence="1">Belongs to the complex I LYR family.</text>
</comment>
<evidence type="ECO:0000256" key="1">
    <source>
        <dbReference type="ARBA" id="ARBA00009508"/>
    </source>
</evidence>
<evidence type="ECO:0000313" key="5">
    <source>
        <dbReference type="Proteomes" id="UP000663699"/>
    </source>
</evidence>
<name>A0A899FX13_9ASCO</name>
<dbReference type="Proteomes" id="UP000663699">
    <property type="component" value="Chromosome 4"/>
</dbReference>
<dbReference type="PANTHER" id="PTHR13166:SF7">
    <property type="entry name" value="LYR MOTIF-CONTAINING PROTEIN 4"/>
    <property type="match status" value="1"/>
</dbReference>
<dbReference type="CDD" id="cd20264">
    <property type="entry name" value="Complex1_LYR_LYRM4"/>
    <property type="match status" value="1"/>
</dbReference>
<protein>
    <recommendedName>
        <fullName evidence="3">Complex 1 LYR protein domain-containing protein</fullName>
    </recommendedName>
</protein>
<feature type="compositionally biased region" description="Basic and acidic residues" evidence="2">
    <location>
        <begin position="92"/>
        <end position="105"/>
    </location>
</feature>